<dbReference type="Proteomes" id="UP001226762">
    <property type="component" value="Unassembled WGS sequence"/>
</dbReference>
<evidence type="ECO:0008006" key="5">
    <source>
        <dbReference type="Google" id="ProtNLM"/>
    </source>
</evidence>
<evidence type="ECO:0000256" key="2">
    <source>
        <dbReference type="SAM" id="SignalP"/>
    </source>
</evidence>
<feature type="chain" id="PRO_5041899435" description="Ferrochelatase" evidence="2">
    <location>
        <begin position="21"/>
        <end position="63"/>
    </location>
</feature>
<evidence type="ECO:0000313" key="4">
    <source>
        <dbReference type="Proteomes" id="UP001226762"/>
    </source>
</evidence>
<dbReference type="EMBL" id="JANHAX010000001">
    <property type="protein sequence ID" value="MDQ2088401.1"/>
    <property type="molecule type" value="Genomic_DNA"/>
</dbReference>
<name>A0AAE4B4S3_9RHOB</name>
<keyword evidence="1" id="KW-0472">Membrane</keyword>
<proteinExistence type="predicted"/>
<comment type="caution">
    <text evidence="3">The sequence shown here is derived from an EMBL/GenBank/DDBJ whole genome shotgun (WGS) entry which is preliminary data.</text>
</comment>
<feature type="signal peptide" evidence="2">
    <location>
        <begin position="1"/>
        <end position="20"/>
    </location>
</feature>
<keyword evidence="2" id="KW-0732">Signal</keyword>
<gene>
    <name evidence="3" type="ORF">NO357_00600</name>
</gene>
<organism evidence="3 4">
    <name type="scientific">Marimonas arenosa</name>
    <dbReference type="NCBI Taxonomy" id="1795305"/>
    <lineage>
        <taxon>Bacteria</taxon>
        <taxon>Pseudomonadati</taxon>
        <taxon>Pseudomonadota</taxon>
        <taxon>Alphaproteobacteria</taxon>
        <taxon>Rhodobacterales</taxon>
        <taxon>Paracoccaceae</taxon>
        <taxon>Marimonas</taxon>
    </lineage>
</organism>
<reference evidence="3" key="2">
    <citation type="submission" date="2023-02" db="EMBL/GenBank/DDBJ databases">
        <title>'Rhodoalgimonas zhirmunskyi' gen. nov., isolated from a red alga.</title>
        <authorList>
            <person name="Nedashkovskaya O.I."/>
            <person name="Otstavnykh N.Y."/>
            <person name="Bystritskaya E.P."/>
            <person name="Balabanova L.A."/>
            <person name="Isaeva M.P."/>
        </authorList>
    </citation>
    <scope>NUCLEOTIDE SEQUENCE</scope>
    <source>
        <strain evidence="3">KCTC 52189</strain>
    </source>
</reference>
<feature type="transmembrane region" description="Helical" evidence="1">
    <location>
        <begin position="44"/>
        <end position="62"/>
    </location>
</feature>
<sequence>MKKSVLGLTLAALTTTTATAGSLNDPIIEQDLVTTEAAASSAPSAVAVLAIMTAVMILAATAD</sequence>
<reference evidence="3" key="1">
    <citation type="submission" date="2022-07" db="EMBL/GenBank/DDBJ databases">
        <authorList>
            <person name="Otstavnykh N."/>
            <person name="Isaeva M."/>
            <person name="Bystritskaya E."/>
        </authorList>
    </citation>
    <scope>NUCLEOTIDE SEQUENCE</scope>
    <source>
        <strain evidence="3">KCTC 52189</strain>
    </source>
</reference>
<keyword evidence="1" id="KW-1133">Transmembrane helix</keyword>
<keyword evidence="1" id="KW-0812">Transmembrane</keyword>
<dbReference type="RefSeq" id="WP_306733671.1">
    <property type="nucleotide sequence ID" value="NZ_JANHAX010000001.1"/>
</dbReference>
<protein>
    <recommendedName>
        <fullName evidence="5">Ferrochelatase</fullName>
    </recommendedName>
</protein>
<accession>A0AAE4B4S3</accession>
<evidence type="ECO:0000256" key="1">
    <source>
        <dbReference type="SAM" id="Phobius"/>
    </source>
</evidence>
<evidence type="ECO:0000313" key="3">
    <source>
        <dbReference type="EMBL" id="MDQ2088401.1"/>
    </source>
</evidence>
<dbReference type="AlphaFoldDB" id="A0AAE4B4S3"/>
<keyword evidence="4" id="KW-1185">Reference proteome</keyword>